<feature type="chain" id="PRO_5020179989" evidence="2">
    <location>
        <begin position="21"/>
        <end position="132"/>
    </location>
</feature>
<protein>
    <submittedName>
        <fullName evidence="3">Uncharacterized protein</fullName>
    </submittedName>
</protein>
<feature type="compositionally biased region" description="Pro residues" evidence="1">
    <location>
        <begin position="60"/>
        <end position="81"/>
    </location>
</feature>
<feature type="region of interest" description="Disordered" evidence="1">
    <location>
        <begin position="38"/>
        <end position="132"/>
    </location>
</feature>
<gene>
    <name evidence="3" type="ORF">EIP91_009116</name>
</gene>
<evidence type="ECO:0000313" key="4">
    <source>
        <dbReference type="Proteomes" id="UP000292702"/>
    </source>
</evidence>
<reference evidence="3 4" key="1">
    <citation type="submission" date="2018-11" db="EMBL/GenBank/DDBJ databases">
        <title>Genome assembly of Steccherinum ochraceum LE-BIN_3174, the white-rot fungus of the Steccherinaceae family (The Residual Polyporoid clade, Polyporales, Basidiomycota).</title>
        <authorList>
            <person name="Fedorova T.V."/>
            <person name="Glazunova O.A."/>
            <person name="Landesman E.O."/>
            <person name="Moiseenko K.V."/>
            <person name="Psurtseva N.V."/>
            <person name="Savinova O.S."/>
            <person name="Shakhova N.V."/>
            <person name="Tyazhelova T.V."/>
            <person name="Vasina D.V."/>
        </authorList>
    </citation>
    <scope>NUCLEOTIDE SEQUENCE [LARGE SCALE GENOMIC DNA]</scope>
    <source>
        <strain evidence="3 4">LE-BIN_3174</strain>
    </source>
</reference>
<proteinExistence type="predicted"/>
<sequence length="132" mass="14007">MRPTAVFFALVALASTVVLAVPLDVIARRDVHGTVFTHAPVARTHEAENTPGIIEDPPHAPRPLNPPPGGQPAPPPKPPVFTGPTTGADSHPPGPPIAPDPKLMRDRNMWKTVSTVDPKDLKRVPSFHGPQG</sequence>
<organism evidence="3 4">
    <name type="scientific">Steccherinum ochraceum</name>
    <dbReference type="NCBI Taxonomy" id="92696"/>
    <lineage>
        <taxon>Eukaryota</taxon>
        <taxon>Fungi</taxon>
        <taxon>Dikarya</taxon>
        <taxon>Basidiomycota</taxon>
        <taxon>Agaricomycotina</taxon>
        <taxon>Agaricomycetes</taxon>
        <taxon>Polyporales</taxon>
        <taxon>Steccherinaceae</taxon>
        <taxon>Steccherinum</taxon>
    </lineage>
</organism>
<evidence type="ECO:0000256" key="2">
    <source>
        <dbReference type="SAM" id="SignalP"/>
    </source>
</evidence>
<accession>A0A4R0RA83</accession>
<evidence type="ECO:0000256" key="1">
    <source>
        <dbReference type="SAM" id="MobiDB-lite"/>
    </source>
</evidence>
<keyword evidence="4" id="KW-1185">Reference proteome</keyword>
<evidence type="ECO:0000313" key="3">
    <source>
        <dbReference type="EMBL" id="TCD61059.1"/>
    </source>
</evidence>
<comment type="caution">
    <text evidence="3">The sequence shown here is derived from an EMBL/GenBank/DDBJ whole genome shotgun (WGS) entry which is preliminary data.</text>
</comment>
<keyword evidence="2" id="KW-0732">Signal</keyword>
<dbReference type="EMBL" id="RWJN01000510">
    <property type="protein sequence ID" value="TCD61059.1"/>
    <property type="molecule type" value="Genomic_DNA"/>
</dbReference>
<name>A0A4R0RA83_9APHY</name>
<feature type="signal peptide" evidence="2">
    <location>
        <begin position="1"/>
        <end position="20"/>
    </location>
</feature>
<dbReference type="Proteomes" id="UP000292702">
    <property type="component" value="Unassembled WGS sequence"/>
</dbReference>
<dbReference type="AlphaFoldDB" id="A0A4R0RA83"/>